<feature type="compositionally biased region" description="Basic and acidic residues" evidence="1">
    <location>
        <begin position="53"/>
        <end position="63"/>
    </location>
</feature>
<protein>
    <submittedName>
        <fullName evidence="2">Uncharacterized protein</fullName>
    </submittedName>
</protein>
<evidence type="ECO:0000256" key="1">
    <source>
        <dbReference type="SAM" id="MobiDB-lite"/>
    </source>
</evidence>
<evidence type="ECO:0000313" key="2">
    <source>
        <dbReference type="EMBL" id="KAH8986025.1"/>
    </source>
</evidence>
<feature type="region of interest" description="Disordered" evidence="1">
    <location>
        <begin position="32"/>
        <end position="75"/>
    </location>
</feature>
<dbReference type="AlphaFoldDB" id="A0AAD4LCB1"/>
<reference evidence="2" key="1">
    <citation type="submission" date="2022-01" db="EMBL/GenBank/DDBJ databases">
        <title>Comparative genomics reveals a dynamic genome evolution in the ectomycorrhizal milk-cap (Lactarius) mushrooms.</title>
        <authorList>
            <consortium name="DOE Joint Genome Institute"/>
            <person name="Lebreton A."/>
            <person name="Tang N."/>
            <person name="Kuo A."/>
            <person name="LaButti K."/>
            <person name="Drula E."/>
            <person name="Barry K."/>
            <person name="Clum A."/>
            <person name="Lipzen A."/>
            <person name="Mousain D."/>
            <person name="Ng V."/>
            <person name="Wang R."/>
            <person name="Wang X."/>
            <person name="Dai Y."/>
            <person name="Henrissat B."/>
            <person name="Grigoriev I.V."/>
            <person name="Guerin-Laguette A."/>
            <person name="Yu F."/>
            <person name="Martin F.M."/>
        </authorList>
    </citation>
    <scope>NUCLEOTIDE SEQUENCE</scope>
    <source>
        <strain evidence="2">QP</strain>
    </source>
</reference>
<feature type="compositionally biased region" description="Low complexity" evidence="1">
    <location>
        <begin position="32"/>
        <end position="43"/>
    </location>
</feature>
<comment type="caution">
    <text evidence="2">The sequence shown here is derived from an EMBL/GenBank/DDBJ whole genome shotgun (WGS) entry which is preliminary data.</text>
</comment>
<proteinExistence type="predicted"/>
<evidence type="ECO:0000313" key="3">
    <source>
        <dbReference type="Proteomes" id="UP001201163"/>
    </source>
</evidence>
<gene>
    <name evidence="2" type="ORF">EDB92DRAFT_1881231</name>
</gene>
<accession>A0AAD4LCB1</accession>
<dbReference type="EMBL" id="JAKELL010000058">
    <property type="protein sequence ID" value="KAH8986025.1"/>
    <property type="molecule type" value="Genomic_DNA"/>
</dbReference>
<organism evidence="2 3">
    <name type="scientific">Lactarius akahatsu</name>
    <dbReference type="NCBI Taxonomy" id="416441"/>
    <lineage>
        <taxon>Eukaryota</taxon>
        <taxon>Fungi</taxon>
        <taxon>Dikarya</taxon>
        <taxon>Basidiomycota</taxon>
        <taxon>Agaricomycotina</taxon>
        <taxon>Agaricomycetes</taxon>
        <taxon>Russulales</taxon>
        <taxon>Russulaceae</taxon>
        <taxon>Lactarius</taxon>
    </lineage>
</organism>
<dbReference type="Proteomes" id="UP001201163">
    <property type="component" value="Unassembled WGS sequence"/>
</dbReference>
<sequence length="75" mass="8433">MLQILKQYDADDTRTMMHLELILMFDSLGSASSTGTTGSFFTRSSKHPQTRRRASELHGHEHQTPNLHAPGTPVR</sequence>
<name>A0AAD4LCB1_9AGAM</name>
<keyword evidence="3" id="KW-1185">Reference proteome</keyword>